<dbReference type="InterPro" id="IPR037187">
    <property type="entry name" value="DnaK_N"/>
</dbReference>
<dbReference type="GO" id="GO:0008270">
    <property type="term" value="F:zinc ion binding"/>
    <property type="evidence" value="ECO:0007669"/>
    <property type="project" value="UniProtKB-KW"/>
</dbReference>
<keyword evidence="2" id="KW-0863">Zinc-finger</keyword>
<organism evidence="6 7">
    <name type="scientific">Azoarcus indigens</name>
    <dbReference type="NCBI Taxonomy" id="29545"/>
    <lineage>
        <taxon>Bacteria</taxon>
        <taxon>Pseudomonadati</taxon>
        <taxon>Pseudomonadota</taxon>
        <taxon>Betaproteobacteria</taxon>
        <taxon>Rhodocyclales</taxon>
        <taxon>Zoogloeaceae</taxon>
        <taxon>Azoarcus</taxon>
    </lineage>
</organism>
<keyword evidence="7" id="KW-1185">Reference proteome</keyword>
<accession>A0A4R6EDQ5</accession>
<dbReference type="InterPro" id="IPR000962">
    <property type="entry name" value="Znf_DskA_TraR"/>
</dbReference>
<dbReference type="PANTHER" id="PTHR33823">
    <property type="entry name" value="RNA POLYMERASE-BINDING TRANSCRIPTION FACTOR DKSA-RELATED"/>
    <property type="match status" value="1"/>
</dbReference>
<evidence type="ECO:0000256" key="3">
    <source>
        <dbReference type="ARBA" id="ARBA00022833"/>
    </source>
</evidence>
<reference evidence="6 7" key="1">
    <citation type="submission" date="2019-03" db="EMBL/GenBank/DDBJ databases">
        <title>Genomic Encyclopedia of Type Strains, Phase IV (KMG-IV): sequencing the most valuable type-strain genomes for metagenomic binning, comparative biology and taxonomic classification.</title>
        <authorList>
            <person name="Goeker M."/>
        </authorList>
    </citation>
    <scope>NUCLEOTIDE SEQUENCE [LARGE SCALE GENOMIC DNA]</scope>
    <source>
        <strain evidence="6 7">DSM 12121</strain>
    </source>
</reference>
<evidence type="ECO:0000313" key="6">
    <source>
        <dbReference type="EMBL" id="TDN55884.1"/>
    </source>
</evidence>
<dbReference type="PROSITE" id="PS51128">
    <property type="entry name" value="ZF_DKSA_2"/>
    <property type="match status" value="1"/>
</dbReference>
<dbReference type="SUPFAM" id="SSF109635">
    <property type="entry name" value="DnaK suppressor protein DksA, alpha-hairpin domain"/>
    <property type="match status" value="1"/>
</dbReference>
<comment type="caution">
    <text evidence="6">The sequence shown here is derived from an EMBL/GenBank/DDBJ whole genome shotgun (WGS) entry which is preliminary data.</text>
</comment>
<dbReference type="Gene3D" id="1.20.120.910">
    <property type="entry name" value="DksA, coiled-coil domain"/>
    <property type="match status" value="1"/>
</dbReference>
<dbReference type="OrthoDB" id="9811543at2"/>
<dbReference type="EMBL" id="SNVV01000003">
    <property type="protein sequence ID" value="TDN55884.1"/>
    <property type="molecule type" value="Genomic_DNA"/>
</dbReference>
<evidence type="ECO:0000313" key="7">
    <source>
        <dbReference type="Proteomes" id="UP000295129"/>
    </source>
</evidence>
<evidence type="ECO:0000256" key="2">
    <source>
        <dbReference type="ARBA" id="ARBA00022771"/>
    </source>
</evidence>
<gene>
    <name evidence="6" type="ORF">C7389_103222</name>
</gene>
<proteinExistence type="predicted"/>
<feature type="domain" description="Zinc finger DksA/TraR C4-type" evidence="5">
    <location>
        <begin position="86"/>
        <end position="121"/>
    </location>
</feature>
<name>A0A4R6EDQ5_9RHOO</name>
<dbReference type="AlphaFoldDB" id="A0A4R6EDQ5"/>
<evidence type="ECO:0000259" key="5">
    <source>
        <dbReference type="Pfam" id="PF01258"/>
    </source>
</evidence>
<keyword evidence="1" id="KW-0479">Metal-binding</keyword>
<protein>
    <submittedName>
        <fullName evidence="6">TraR/DksA family transcriptional regulator</fullName>
    </submittedName>
</protein>
<dbReference type="Pfam" id="PF01258">
    <property type="entry name" value="zf-dskA_traR"/>
    <property type="match status" value="1"/>
</dbReference>
<feature type="zinc finger region" description="dksA C4-type" evidence="4">
    <location>
        <begin position="91"/>
        <end position="115"/>
    </location>
</feature>
<dbReference type="SUPFAM" id="SSF57716">
    <property type="entry name" value="Glucocorticoid receptor-like (DNA-binding domain)"/>
    <property type="match status" value="1"/>
</dbReference>
<keyword evidence="3" id="KW-0862">Zinc</keyword>
<dbReference type="RefSeq" id="WP_133589166.1">
    <property type="nucleotide sequence ID" value="NZ_SNVV01000003.1"/>
</dbReference>
<dbReference type="PANTHER" id="PTHR33823:SF4">
    <property type="entry name" value="GENERAL STRESS PROTEIN 16O"/>
    <property type="match status" value="1"/>
</dbReference>
<evidence type="ECO:0000256" key="1">
    <source>
        <dbReference type="ARBA" id="ARBA00022723"/>
    </source>
</evidence>
<sequence length="134" mass="14745">MSELSEQQLRALSELLDKREQAVKSGVHEHVDRLRASSEPGLSAPVGDAADQADLELLRDNENAAVVREVRELRDIEAARARLAEGEAGICIDCGDDIPFARLEAQPAAARCVRCQDLYERTHATTPEIAVREE</sequence>
<evidence type="ECO:0000256" key="4">
    <source>
        <dbReference type="PROSITE-ProRule" id="PRU00510"/>
    </source>
</evidence>
<dbReference type="Proteomes" id="UP000295129">
    <property type="component" value="Unassembled WGS sequence"/>
</dbReference>